<gene>
    <name evidence="2" type="ORF">BG653_03315</name>
</gene>
<dbReference type="Proteomes" id="UP000194225">
    <property type="component" value="Unassembled WGS sequence"/>
</dbReference>
<accession>A0ABX3XY85</accession>
<evidence type="ECO:0000313" key="2">
    <source>
        <dbReference type="EMBL" id="OSY45344.1"/>
    </source>
</evidence>
<protein>
    <submittedName>
        <fullName evidence="2">Uncharacterized protein</fullName>
    </submittedName>
</protein>
<feature type="compositionally biased region" description="Basic and acidic residues" evidence="1">
    <location>
        <begin position="781"/>
        <end position="791"/>
    </location>
</feature>
<sequence length="833" mass="80083">MGADRGRGAATAGGGGGVEGQGPGLFRGGLGEGRVLVAVLGGLGPVLDLAMAGFAVLAQGLQEDGRAARPLLLGAPPVAGAEEQGAGAGEGDVAEAEFLGFLVVLHRLLEGFQAAGGPFLDVGEGRRVAAQGVREDLGAAGPGLAGLFAGELLADQAGDGDDVPFQALGLVGGEHLDGVVASGEGAVEALLVLDGGAQEAEEGEEGGIAVEGFTALFGGESGRDVEEGAEGFAAAGGEGVRGGGQFDFQAGGGEHPVEHVHEGVAQGAAQVAEFGGEVGEAHPGLGGEREAVVGSVGFQEGVEGVGERDGFGGVDAFDGLREPLCGVIGGAAVVDEGAGAAAQERQVAGADPPARADQQADQGGVGRGVLEHFADGDEVGDLGQMQQPGEADDLHGDVPGDQFALDAGEVAGGAAEHGDLPGRGARVDEVGEGVGEPAELFGVSGQQGAADEAVALGAGGGAQRFDAFVHPAEGGGEAVGEVEEAAAAAAVLAEGIPAGGGAVLEGEVVGEVVQVGHGGTAPAVDGLAGVADGGDGVAGAGAEEAGEQQALGDGGVLVLVEQDDAEFVAQDTADFRAGGGEGRGVGDLVAEVEEVAAALFAAVGRDEVEEFPAAAGGFGGFAQVGVGELDAVEGGEEVAVVGAECGGVHQVLGELGVQGEEVLHEGGQGGGERRVGAGGGAQGAGGELEAGGVGEQPGAGLQADAQAVVLEELAGEGVVGGDPRLAGGLVGGAAGGREGVGVGDAGGEQRGTDAFGEFAGGLVREGQPEDLFGGDLAGADQPHHPGGHDRGLAGTGSGHDDLRGGRGGDALRLLRGERDAEQLLELIGVGEAS</sequence>
<dbReference type="EMBL" id="MIGA01000019">
    <property type="protein sequence ID" value="OSY45344.1"/>
    <property type="molecule type" value="Genomic_DNA"/>
</dbReference>
<name>A0ABX3XY85_STRPT</name>
<evidence type="ECO:0000256" key="1">
    <source>
        <dbReference type="SAM" id="MobiDB-lite"/>
    </source>
</evidence>
<evidence type="ECO:0000313" key="3">
    <source>
        <dbReference type="Proteomes" id="UP000194225"/>
    </source>
</evidence>
<feature type="region of interest" description="Disordered" evidence="1">
    <location>
        <begin position="774"/>
        <end position="808"/>
    </location>
</feature>
<reference evidence="2 3" key="1">
    <citation type="submission" date="2016-09" db="EMBL/GenBank/DDBJ databases">
        <title>Streptomyces platensis DSM40041, a candidate organism with high potential of specific P450 cytochromes.</title>
        <authorList>
            <person name="Grumaz C."/>
            <person name="Vainshtein Y."/>
            <person name="Kirstahler P."/>
            <person name="Sohn K."/>
        </authorList>
    </citation>
    <scope>NUCLEOTIDE SEQUENCE [LARGE SCALE GENOMIC DNA]</scope>
    <source>
        <strain evidence="2 3">DSM 40041</strain>
    </source>
</reference>
<keyword evidence="3" id="KW-1185">Reference proteome</keyword>
<organism evidence="2 3">
    <name type="scientific">Streptomyces platensis</name>
    <dbReference type="NCBI Taxonomy" id="58346"/>
    <lineage>
        <taxon>Bacteria</taxon>
        <taxon>Bacillati</taxon>
        <taxon>Actinomycetota</taxon>
        <taxon>Actinomycetes</taxon>
        <taxon>Kitasatosporales</taxon>
        <taxon>Streptomycetaceae</taxon>
        <taxon>Streptomyces</taxon>
    </lineage>
</organism>
<feature type="compositionally biased region" description="Gly residues" evidence="1">
    <location>
        <begin position="666"/>
        <end position="697"/>
    </location>
</feature>
<comment type="caution">
    <text evidence="2">The sequence shown here is derived from an EMBL/GenBank/DDBJ whole genome shotgun (WGS) entry which is preliminary data.</text>
</comment>
<feature type="region of interest" description="Disordered" evidence="1">
    <location>
        <begin position="663"/>
        <end position="698"/>
    </location>
</feature>
<feature type="region of interest" description="Disordered" evidence="1">
    <location>
        <begin position="343"/>
        <end position="362"/>
    </location>
</feature>
<proteinExistence type="predicted"/>